<evidence type="ECO:0000313" key="7">
    <source>
        <dbReference type="Proteomes" id="UP000272942"/>
    </source>
</evidence>
<proteinExistence type="predicted"/>
<dbReference type="EMBL" id="UZAN01045294">
    <property type="protein sequence ID" value="VDP82398.1"/>
    <property type="molecule type" value="Genomic_DNA"/>
</dbReference>
<evidence type="ECO:0000313" key="6">
    <source>
        <dbReference type="EMBL" id="VDP82398.1"/>
    </source>
</evidence>
<evidence type="ECO:0000256" key="2">
    <source>
        <dbReference type="ARBA" id="ARBA00023037"/>
    </source>
</evidence>
<name>A0A183ALV5_9TREM</name>
<reference evidence="6 7" key="2">
    <citation type="submission" date="2018-11" db="EMBL/GenBank/DDBJ databases">
        <authorList>
            <consortium name="Pathogen Informatics"/>
        </authorList>
    </citation>
    <scope>NUCLEOTIDE SEQUENCE [LARGE SCALE GENOMIC DNA]</scope>
    <source>
        <strain evidence="6 7">Egypt</strain>
    </source>
</reference>
<evidence type="ECO:0000313" key="8">
    <source>
        <dbReference type="WBParaSite" id="ECPE_0000796101-mRNA-1"/>
    </source>
</evidence>
<organism evidence="8">
    <name type="scientific">Echinostoma caproni</name>
    <dbReference type="NCBI Taxonomy" id="27848"/>
    <lineage>
        <taxon>Eukaryota</taxon>
        <taxon>Metazoa</taxon>
        <taxon>Spiralia</taxon>
        <taxon>Lophotrochozoa</taxon>
        <taxon>Platyhelminthes</taxon>
        <taxon>Trematoda</taxon>
        <taxon>Digenea</taxon>
        <taxon>Plagiorchiida</taxon>
        <taxon>Echinostomata</taxon>
        <taxon>Echinostomatoidea</taxon>
        <taxon>Echinostomatidae</taxon>
        <taxon>Echinostoma</taxon>
    </lineage>
</organism>
<keyword evidence="7" id="KW-1185">Reference proteome</keyword>
<protein>
    <submittedName>
        <fullName evidence="8">Integrin_alpha2 domain-containing protein</fullName>
    </submittedName>
</protein>
<dbReference type="InterPro" id="IPR032695">
    <property type="entry name" value="Integrin_dom_sf"/>
</dbReference>
<dbReference type="GO" id="GO:0016020">
    <property type="term" value="C:membrane"/>
    <property type="evidence" value="ECO:0007669"/>
    <property type="project" value="UniProtKB-SubCell"/>
</dbReference>
<feature type="domain" description="Integrin alpha third immunoglobulin-like" evidence="5">
    <location>
        <begin position="105"/>
        <end position="226"/>
    </location>
</feature>
<dbReference type="AlphaFoldDB" id="A0A183ALV5"/>
<evidence type="ECO:0000259" key="5">
    <source>
        <dbReference type="Pfam" id="PF20806"/>
    </source>
</evidence>
<evidence type="ECO:0000256" key="1">
    <source>
        <dbReference type="ARBA" id="ARBA00004479"/>
    </source>
</evidence>
<accession>A0A183ALV5</accession>
<keyword evidence="4" id="KW-0325">Glycoprotein</keyword>
<dbReference type="Pfam" id="PF20806">
    <property type="entry name" value="Integrin_A_Ig_3"/>
    <property type="match status" value="1"/>
</dbReference>
<gene>
    <name evidence="6" type="ORF">ECPE_LOCUS7940</name>
</gene>
<dbReference type="InterPro" id="IPR048286">
    <property type="entry name" value="Integrin_alpha_Ig-like_3"/>
</dbReference>
<dbReference type="GO" id="GO:0007229">
    <property type="term" value="P:integrin-mediated signaling pathway"/>
    <property type="evidence" value="ECO:0007669"/>
    <property type="project" value="UniProtKB-KW"/>
</dbReference>
<dbReference type="OrthoDB" id="5317514at2759"/>
<sequence length="232" mass="25532">MNPVGNCSETDAFRSCTVNSQDVRTPSLGKSLRPDAAICHLANPLLAGETVRCSIRWNVVGHQLTVQMAHFYVNSSVILGSSELADVVGTLTNELRVNIKMVVNVSISGSVEPSTAYFSGNVSDGISSIVAENHIGNTRLLARFTVRNLRRHSLIPASRLIIDWPYEVAGDVTEPHGKYLLYLLEIPRVIQNLPTNPEEHLVNTTSVVCDSQALEKLVNPHHYRVRNISLKL</sequence>
<evidence type="ECO:0000256" key="4">
    <source>
        <dbReference type="ARBA" id="ARBA00023180"/>
    </source>
</evidence>
<dbReference type="WBParaSite" id="ECPE_0000796101-mRNA-1">
    <property type="protein sequence ID" value="ECPE_0000796101-mRNA-1"/>
    <property type="gene ID" value="ECPE_0000796101"/>
</dbReference>
<evidence type="ECO:0000256" key="3">
    <source>
        <dbReference type="ARBA" id="ARBA00023136"/>
    </source>
</evidence>
<dbReference type="Gene3D" id="2.60.40.1530">
    <property type="entry name" value="ntegrin, alpha v. Chain A, domain 4"/>
    <property type="match status" value="1"/>
</dbReference>
<dbReference type="SUPFAM" id="SSF69179">
    <property type="entry name" value="Integrin domains"/>
    <property type="match status" value="1"/>
</dbReference>
<keyword evidence="2" id="KW-0401">Integrin</keyword>
<keyword evidence="3" id="KW-0472">Membrane</keyword>
<dbReference type="Proteomes" id="UP000272942">
    <property type="component" value="Unassembled WGS sequence"/>
</dbReference>
<reference evidence="8" key="1">
    <citation type="submission" date="2016-06" db="UniProtKB">
        <authorList>
            <consortium name="WormBaseParasite"/>
        </authorList>
    </citation>
    <scope>IDENTIFICATION</scope>
</reference>
<comment type="subcellular location">
    <subcellularLocation>
        <location evidence="1">Membrane</location>
        <topology evidence="1">Single-pass type I membrane protein</topology>
    </subcellularLocation>
</comment>